<keyword evidence="9" id="KW-1185">Reference proteome</keyword>
<dbReference type="Pfam" id="PF00520">
    <property type="entry name" value="Ion_trans"/>
    <property type="match status" value="1"/>
</dbReference>
<evidence type="ECO:0000259" key="7">
    <source>
        <dbReference type="PROSITE" id="PS50222"/>
    </source>
</evidence>
<dbReference type="GO" id="GO:0016020">
    <property type="term" value="C:membrane"/>
    <property type="evidence" value="ECO:0007669"/>
    <property type="project" value="UniProtKB-SubCell"/>
</dbReference>
<comment type="subcellular location">
    <subcellularLocation>
        <location evidence="1">Membrane</location>
        <topology evidence="1">Multi-pass membrane protein</topology>
    </subcellularLocation>
</comment>
<dbReference type="Proteomes" id="UP000604046">
    <property type="component" value="Unassembled WGS sequence"/>
</dbReference>
<keyword evidence="2 6" id="KW-0812">Transmembrane</keyword>
<dbReference type="OrthoDB" id="425532at2759"/>
<evidence type="ECO:0000256" key="5">
    <source>
        <dbReference type="SAM" id="MobiDB-lite"/>
    </source>
</evidence>
<keyword evidence="3 6" id="KW-1133">Transmembrane helix</keyword>
<feature type="transmembrane region" description="Helical" evidence="6">
    <location>
        <begin position="121"/>
        <end position="143"/>
    </location>
</feature>
<dbReference type="PROSITE" id="PS50222">
    <property type="entry name" value="EF_HAND_2"/>
    <property type="match status" value="1"/>
</dbReference>
<dbReference type="Gene3D" id="1.10.238.10">
    <property type="entry name" value="EF-hand"/>
    <property type="match status" value="1"/>
</dbReference>
<gene>
    <name evidence="8" type="ORF">SNAT2548_LOCUS10236</name>
</gene>
<evidence type="ECO:0000256" key="4">
    <source>
        <dbReference type="ARBA" id="ARBA00023136"/>
    </source>
</evidence>
<accession>A0A812KVE1</accession>
<dbReference type="GO" id="GO:0005216">
    <property type="term" value="F:monoatomic ion channel activity"/>
    <property type="evidence" value="ECO:0007669"/>
    <property type="project" value="InterPro"/>
</dbReference>
<dbReference type="InterPro" id="IPR002048">
    <property type="entry name" value="EF_hand_dom"/>
</dbReference>
<proteinExistence type="predicted"/>
<organism evidence="8 9">
    <name type="scientific">Symbiodinium natans</name>
    <dbReference type="NCBI Taxonomy" id="878477"/>
    <lineage>
        <taxon>Eukaryota</taxon>
        <taxon>Sar</taxon>
        <taxon>Alveolata</taxon>
        <taxon>Dinophyceae</taxon>
        <taxon>Suessiales</taxon>
        <taxon>Symbiodiniaceae</taxon>
        <taxon>Symbiodinium</taxon>
    </lineage>
</organism>
<dbReference type="GO" id="GO:0005509">
    <property type="term" value="F:calcium ion binding"/>
    <property type="evidence" value="ECO:0007669"/>
    <property type="project" value="InterPro"/>
</dbReference>
<sequence>MVRLIPALKSMVYLILAPGPPRMLQSCVLGSQEIARSLKSFLWTVVLLLILMYCVAVYFTELAFDLQHKHPDKDFTSVRQSWGSIGSSILSLFQAITGGDDWQNFILVFDISGDGSVVNTLVFSLFIAFATLVMMNLVTGVFVDGAQRIAREEKNQELLKHVRRLLAPQEAKSNGEVGADDDFVTWLDFCQKLHNEEMRAYLMAFEMDTGQAKDIFYILDQDRQGKVTMREFFSACVNLHGPPRLADTAILRHLVQRTYEDLDGHLDRLEALLGGASVGFRGKQVAEGPPRSSLPNLANTCPAFHKPD</sequence>
<keyword evidence="4 6" id="KW-0472">Membrane</keyword>
<feature type="transmembrane region" description="Helical" evidence="6">
    <location>
        <begin position="41"/>
        <end position="59"/>
    </location>
</feature>
<evidence type="ECO:0000256" key="6">
    <source>
        <dbReference type="SAM" id="Phobius"/>
    </source>
</evidence>
<dbReference type="InterPro" id="IPR011992">
    <property type="entry name" value="EF-hand-dom_pair"/>
</dbReference>
<evidence type="ECO:0000313" key="9">
    <source>
        <dbReference type="Proteomes" id="UP000604046"/>
    </source>
</evidence>
<dbReference type="SUPFAM" id="SSF47473">
    <property type="entry name" value="EF-hand"/>
    <property type="match status" value="1"/>
</dbReference>
<dbReference type="InterPro" id="IPR005821">
    <property type="entry name" value="Ion_trans_dom"/>
</dbReference>
<comment type="caution">
    <text evidence="8">The sequence shown here is derived from an EMBL/GenBank/DDBJ whole genome shotgun (WGS) entry which is preliminary data.</text>
</comment>
<evidence type="ECO:0000256" key="2">
    <source>
        <dbReference type="ARBA" id="ARBA00022692"/>
    </source>
</evidence>
<evidence type="ECO:0000256" key="3">
    <source>
        <dbReference type="ARBA" id="ARBA00022989"/>
    </source>
</evidence>
<evidence type="ECO:0000256" key="1">
    <source>
        <dbReference type="ARBA" id="ARBA00004141"/>
    </source>
</evidence>
<protein>
    <recommendedName>
        <fullName evidence="7">EF-hand domain-containing protein</fullName>
    </recommendedName>
</protein>
<dbReference type="Gene3D" id="1.10.287.70">
    <property type="match status" value="1"/>
</dbReference>
<evidence type="ECO:0000313" key="8">
    <source>
        <dbReference type="EMBL" id="CAE7236764.1"/>
    </source>
</evidence>
<feature type="domain" description="EF-hand" evidence="7">
    <location>
        <begin position="207"/>
        <end position="242"/>
    </location>
</feature>
<dbReference type="AlphaFoldDB" id="A0A812KVE1"/>
<dbReference type="EMBL" id="CAJNDS010000835">
    <property type="protein sequence ID" value="CAE7236764.1"/>
    <property type="molecule type" value="Genomic_DNA"/>
</dbReference>
<reference evidence="8" key="1">
    <citation type="submission" date="2021-02" db="EMBL/GenBank/DDBJ databases">
        <authorList>
            <person name="Dougan E. K."/>
            <person name="Rhodes N."/>
            <person name="Thang M."/>
            <person name="Chan C."/>
        </authorList>
    </citation>
    <scope>NUCLEOTIDE SEQUENCE</scope>
</reference>
<feature type="region of interest" description="Disordered" evidence="5">
    <location>
        <begin position="283"/>
        <end position="308"/>
    </location>
</feature>
<name>A0A812KVE1_9DINO</name>